<proteinExistence type="inferred from homology"/>
<dbReference type="Proteomes" id="UP001165289">
    <property type="component" value="Unassembled WGS sequence"/>
</dbReference>
<evidence type="ECO:0000256" key="3">
    <source>
        <dbReference type="RuleBase" id="RU004019"/>
    </source>
</evidence>
<dbReference type="GO" id="GO:0000981">
    <property type="term" value="F:DNA-binding transcription factor activity, RNA polymerase II-specific"/>
    <property type="evidence" value="ECO:0007669"/>
    <property type="project" value="TreeGrafter"/>
</dbReference>
<keyword evidence="2 3" id="KW-0238">DNA-binding</keyword>
<dbReference type="EMBL" id="JAKMXF010000044">
    <property type="protein sequence ID" value="KAI6659994.1"/>
    <property type="molecule type" value="Genomic_DNA"/>
</dbReference>
<dbReference type="InterPro" id="IPR036390">
    <property type="entry name" value="WH_DNA-bd_sf"/>
</dbReference>
<keyword evidence="6" id="KW-1185">Reference proteome</keyword>
<dbReference type="GO" id="GO:0043565">
    <property type="term" value="F:sequence-specific DNA binding"/>
    <property type="evidence" value="ECO:0007669"/>
    <property type="project" value="InterPro"/>
</dbReference>
<organism evidence="5 6">
    <name type="scientific">Oopsacas minuta</name>
    <dbReference type="NCBI Taxonomy" id="111878"/>
    <lineage>
        <taxon>Eukaryota</taxon>
        <taxon>Metazoa</taxon>
        <taxon>Porifera</taxon>
        <taxon>Hexactinellida</taxon>
        <taxon>Hexasterophora</taxon>
        <taxon>Lyssacinosida</taxon>
        <taxon>Leucopsacidae</taxon>
        <taxon>Oopsacas</taxon>
    </lineage>
</organism>
<evidence type="ECO:0000313" key="5">
    <source>
        <dbReference type="EMBL" id="KAI6659994.1"/>
    </source>
</evidence>
<dbReference type="PRINTS" id="PR00454">
    <property type="entry name" value="ETSDOMAIN"/>
</dbReference>
<dbReference type="GO" id="GO:0030154">
    <property type="term" value="P:cell differentiation"/>
    <property type="evidence" value="ECO:0007669"/>
    <property type="project" value="TreeGrafter"/>
</dbReference>
<evidence type="ECO:0000256" key="1">
    <source>
        <dbReference type="ARBA" id="ARBA00005562"/>
    </source>
</evidence>
<dbReference type="SMART" id="SM00413">
    <property type="entry name" value="ETS"/>
    <property type="match status" value="1"/>
</dbReference>
<dbReference type="Gene3D" id="1.10.10.10">
    <property type="entry name" value="Winged helix-like DNA-binding domain superfamily/Winged helix DNA-binding domain"/>
    <property type="match status" value="1"/>
</dbReference>
<evidence type="ECO:0000259" key="4">
    <source>
        <dbReference type="PROSITE" id="PS50061"/>
    </source>
</evidence>
<accession>A0AAV7KHE1</accession>
<evidence type="ECO:0000313" key="6">
    <source>
        <dbReference type="Proteomes" id="UP001165289"/>
    </source>
</evidence>
<dbReference type="InterPro" id="IPR036388">
    <property type="entry name" value="WH-like_DNA-bd_sf"/>
</dbReference>
<dbReference type="Pfam" id="PF00178">
    <property type="entry name" value="Ets"/>
    <property type="match status" value="1"/>
</dbReference>
<comment type="subcellular location">
    <subcellularLocation>
        <location evidence="3">Nucleus</location>
    </subcellularLocation>
</comment>
<feature type="domain" description="ETS" evidence="4">
    <location>
        <begin position="106"/>
        <end position="190"/>
    </location>
</feature>
<protein>
    <recommendedName>
        <fullName evidence="4">ETS domain-containing protein</fullName>
    </recommendedName>
</protein>
<dbReference type="PANTHER" id="PTHR11849">
    <property type="entry name" value="ETS"/>
    <property type="match status" value="1"/>
</dbReference>
<comment type="caution">
    <text evidence="5">The sequence shown here is derived from an EMBL/GenBank/DDBJ whole genome shotgun (WGS) entry which is preliminary data.</text>
</comment>
<dbReference type="InterPro" id="IPR046328">
    <property type="entry name" value="ETS_fam"/>
</dbReference>
<gene>
    <name evidence="5" type="ORF">LOD99_14335</name>
</gene>
<dbReference type="SUPFAM" id="SSF46785">
    <property type="entry name" value="Winged helix' DNA-binding domain"/>
    <property type="match status" value="1"/>
</dbReference>
<dbReference type="PROSITE" id="PS50061">
    <property type="entry name" value="ETS_DOMAIN_3"/>
    <property type="match status" value="1"/>
</dbReference>
<name>A0AAV7KHE1_9METZ</name>
<comment type="similarity">
    <text evidence="1 3">Belongs to the ETS family.</text>
</comment>
<dbReference type="AlphaFoldDB" id="A0AAV7KHE1"/>
<dbReference type="InterPro" id="IPR000418">
    <property type="entry name" value="Ets_dom"/>
</dbReference>
<sequence length="202" mass="24266">MNNYPDIQSLWEERDELDSYLPSFTNQYDYDCLYLDDWEKDYSYNLLADLDLLFNQTMEETSPIQAKESNTNTFAKEAKIEDKKQGKSRRKVLTLIKQQYQFSGQRYLLLFTLERLSDPSNSDVVWVKEEEGVFEIRSQHKFAREWGAHKERKGMKEMTYEKVARSLRYYYNCDIIDKVPGVRRYKWNLDVLEDLKSCSNKH</sequence>
<reference evidence="5 6" key="1">
    <citation type="journal article" date="2023" name="BMC Biol.">
        <title>The compact genome of the sponge Oopsacas minuta (Hexactinellida) is lacking key metazoan core genes.</title>
        <authorList>
            <person name="Santini S."/>
            <person name="Schenkelaars Q."/>
            <person name="Jourda C."/>
            <person name="Duchesne M."/>
            <person name="Belahbib H."/>
            <person name="Rocher C."/>
            <person name="Selva M."/>
            <person name="Riesgo A."/>
            <person name="Vervoort M."/>
            <person name="Leys S.P."/>
            <person name="Kodjabachian L."/>
            <person name="Le Bivic A."/>
            <person name="Borchiellini C."/>
            <person name="Claverie J.M."/>
            <person name="Renard E."/>
        </authorList>
    </citation>
    <scope>NUCLEOTIDE SEQUENCE [LARGE SCALE GENOMIC DNA]</scope>
    <source>
        <strain evidence="5">SPO-2</strain>
    </source>
</reference>
<keyword evidence="3" id="KW-0539">Nucleus</keyword>
<dbReference type="GO" id="GO:0005634">
    <property type="term" value="C:nucleus"/>
    <property type="evidence" value="ECO:0007669"/>
    <property type="project" value="UniProtKB-SubCell"/>
</dbReference>
<evidence type="ECO:0000256" key="2">
    <source>
        <dbReference type="ARBA" id="ARBA00023125"/>
    </source>
</evidence>